<accession>A0A7R7XEK3</accession>
<name>A0A7R7XEK3_9EURO</name>
<keyword evidence="2" id="KW-1185">Reference proteome</keyword>
<evidence type="ECO:0000313" key="1">
    <source>
        <dbReference type="EMBL" id="BCS19987.1"/>
    </source>
</evidence>
<dbReference type="Proteomes" id="UP000654913">
    <property type="component" value="Chromosome 2"/>
</dbReference>
<evidence type="ECO:0000313" key="2">
    <source>
        <dbReference type="Proteomes" id="UP000654913"/>
    </source>
</evidence>
<organism evidence="1 2">
    <name type="scientific">Aspergillus puulaauensis</name>
    <dbReference type="NCBI Taxonomy" id="1220207"/>
    <lineage>
        <taxon>Eukaryota</taxon>
        <taxon>Fungi</taxon>
        <taxon>Dikarya</taxon>
        <taxon>Ascomycota</taxon>
        <taxon>Pezizomycotina</taxon>
        <taxon>Eurotiomycetes</taxon>
        <taxon>Eurotiomycetidae</taxon>
        <taxon>Eurotiales</taxon>
        <taxon>Aspergillaceae</taxon>
        <taxon>Aspergillus</taxon>
    </lineage>
</organism>
<reference evidence="1" key="1">
    <citation type="submission" date="2021-01" db="EMBL/GenBank/DDBJ databases">
        <authorList>
            <consortium name="Aspergillus puulaauensis MK2 genome sequencing consortium"/>
            <person name="Kazuki M."/>
            <person name="Futagami T."/>
        </authorList>
    </citation>
    <scope>NUCLEOTIDE SEQUENCE</scope>
    <source>
        <strain evidence="1">MK2</strain>
    </source>
</reference>
<dbReference type="KEGG" id="apuu:APUU_20419S"/>
<dbReference type="AlphaFoldDB" id="A0A7R7XEK3"/>
<dbReference type="GeneID" id="64969992"/>
<protein>
    <submittedName>
        <fullName evidence="1">Uncharacterized protein</fullName>
    </submittedName>
</protein>
<sequence>MQPSSMGSFGKLSAEVRLLIWEQSLSDGSTSIMATSRAIYEDIGSRLYNTMDIHLYPVYNKPWMWVTCRRLRLSWPFGNRNGCSCDLVQNMPHDKINLTINVYAPDPQNRFQVILLWMKIQALVDILRAAPASKSIEIKLRPGSGNSWKLDTANTREDLGSRLEYGQDAIFVLFCGLRNVRSITLPHARITTPQKNPGLDALVTDIGFTFDPELDRLPEQTASILRLERFATWSESPIREAPHRTIKTIRLYPNTIAIHDPALSKVHLRHKLFDILNLITLHDPSKERYTKWTYPTWQDWLTAYPDGIHELSEELLRAESQISSAKMRIRTPHLFDGIPSKWRKRIKVWRLMEAHNGRICEHRPR</sequence>
<gene>
    <name evidence="1" type="ORF">APUU_20419S</name>
</gene>
<reference evidence="1" key="2">
    <citation type="submission" date="2021-02" db="EMBL/GenBank/DDBJ databases">
        <title>Aspergillus puulaauensis MK2 genome sequence.</title>
        <authorList>
            <person name="Futagami T."/>
            <person name="Mori K."/>
            <person name="Kadooka C."/>
            <person name="Tanaka T."/>
        </authorList>
    </citation>
    <scope>NUCLEOTIDE SEQUENCE</scope>
    <source>
        <strain evidence="1">MK2</strain>
    </source>
</reference>
<proteinExistence type="predicted"/>
<dbReference type="RefSeq" id="XP_041552181.1">
    <property type="nucleotide sequence ID" value="XM_041699058.1"/>
</dbReference>
<dbReference type="OrthoDB" id="3940621at2759"/>
<dbReference type="EMBL" id="AP024444">
    <property type="protein sequence ID" value="BCS19987.1"/>
    <property type="molecule type" value="Genomic_DNA"/>
</dbReference>